<proteinExistence type="predicted"/>
<accession>A0AA36F136</accession>
<evidence type="ECO:0000313" key="3">
    <source>
        <dbReference type="Proteomes" id="UP001162480"/>
    </source>
</evidence>
<name>A0AA36F136_OCTVU</name>
<keyword evidence="3" id="KW-1185">Reference proteome</keyword>
<feature type="region of interest" description="Disordered" evidence="1">
    <location>
        <begin position="34"/>
        <end position="58"/>
    </location>
</feature>
<organism evidence="2 3">
    <name type="scientific">Octopus vulgaris</name>
    <name type="common">Common octopus</name>
    <dbReference type="NCBI Taxonomy" id="6645"/>
    <lineage>
        <taxon>Eukaryota</taxon>
        <taxon>Metazoa</taxon>
        <taxon>Spiralia</taxon>
        <taxon>Lophotrochozoa</taxon>
        <taxon>Mollusca</taxon>
        <taxon>Cephalopoda</taxon>
        <taxon>Coleoidea</taxon>
        <taxon>Octopodiformes</taxon>
        <taxon>Octopoda</taxon>
        <taxon>Incirrata</taxon>
        <taxon>Octopodidae</taxon>
        <taxon>Octopus</taxon>
    </lineage>
</organism>
<gene>
    <name evidence="2" type="ORF">OCTVUL_1B024662</name>
</gene>
<evidence type="ECO:0000256" key="1">
    <source>
        <dbReference type="SAM" id="MobiDB-lite"/>
    </source>
</evidence>
<protein>
    <submittedName>
        <fullName evidence="2">Uncharacterized protein</fullName>
    </submittedName>
</protein>
<reference evidence="2" key="1">
    <citation type="submission" date="2023-08" db="EMBL/GenBank/DDBJ databases">
        <authorList>
            <person name="Alioto T."/>
            <person name="Alioto T."/>
            <person name="Gomez Garrido J."/>
        </authorList>
    </citation>
    <scope>NUCLEOTIDE SEQUENCE</scope>
</reference>
<evidence type="ECO:0000313" key="2">
    <source>
        <dbReference type="EMBL" id="CAI9721746.1"/>
    </source>
</evidence>
<dbReference type="AlphaFoldDB" id="A0AA36F136"/>
<sequence>MLIARTNHPITGPQLIMNTATSLKSAALQLNNDNREDYENGDGDADEEQKQLQNNPSRWNREWEGEARQVWQGTWERDRKSKDIYMTTHDCERGKDNRQRYDIIESTQSKRFFSKLLQTIVIEYHANVSFQLDFVNNWDIHIPIES</sequence>
<dbReference type="EMBL" id="OX597817">
    <property type="protein sequence ID" value="CAI9721746.1"/>
    <property type="molecule type" value="Genomic_DNA"/>
</dbReference>
<dbReference type="Proteomes" id="UP001162480">
    <property type="component" value="Chromosome 4"/>
</dbReference>